<evidence type="ECO:0000313" key="2">
    <source>
        <dbReference type="EMBL" id="GID75059.1"/>
    </source>
</evidence>
<comment type="caution">
    <text evidence="2">The sequence shown here is derived from an EMBL/GenBank/DDBJ whole genome shotgun (WGS) entry which is preliminary data.</text>
</comment>
<keyword evidence="1" id="KW-1133">Transmembrane helix</keyword>
<gene>
    <name evidence="2" type="ORF">Ade02nite_37000</name>
</gene>
<sequence>MDDVELHREQILRHVSPVITGRFAGFQTSYTRQVKIGQPALMAIFVAASITQMISSLLRMRGTRRSFKELKKGPEFLVTPVRIRDDLGQIYEVEMHGHLPQSALHRDDLVQLTTTPQKDPTLPVRLTQVVNLTTMQPLTPRIPTMWSHLGPALLLQAIIGVALIAVVLALAFS</sequence>
<accession>A0ABQ3Y4Z0</accession>
<dbReference type="RefSeq" id="WP_203764707.1">
    <property type="nucleotide sequence ID" value="NZ_BAAABO010000036.1"/>
</dbReference>
<evidence type="ECO:0000313" key="3">
    <source>
        <dbReference type="Proteomes" id="UP000609879"/>
    </source>
</evidence>
<keyword evidence="3" id="KW-1185">Reference proteome</keyword>
<keyword evidence="1" id="KW-0812">Transmembrane</keyword>
<proteinExistence type="predicted"/>
<dbReference type="EMBL" id="BOMI01000068">
    <property type="protein sequence ID" value="GID75059.1"/>
    <property type="molecule type" value="Genomic_DNA"/>
</dbReference>
<evidence type="ECO:0000256" key="1">
    <source>
        <dbReference type="SAM" id="Phobius"/>
    </source>
</evidence>
<dbReference type="Proteomes" id="UP000609879">
    <property type="component" value="Unassembled WGS sequence"/>
</dbReference>
<keyword evidence="1" id="KW-0472">Membrane</keyword>
<name>A0ABQ3Y4Z0_9ACTN</name>
<reference evidence="2 3" key="1">
    <citation type="submission" date="2021-01" db="EMBL/GenBank/DDBJ databases">
        <title>Whole genome shotgun sequence of Actinoplanes deccanensis NBRC 13994.</title>
        <authorList>
            <person name="Komaki H."/>
            <person name="Tamura T."/>
        </authorList>
    </citation>
    <scope>NUCLEOTIDE SEQUENCE [LARGE SCALE GENOMIC DNA]</scope>
    <source>
        <strain evidence="2 3">NBRC 13994</strain>
    </source>
</reference>
<feature type="transmembrane region" description="Helical" evidence="1">
    <location>
        <begin position="40"/>
        <end position="58"/>
    </location>
</feature>
<feature type="transmembrane region" description="Helical" evidence="1">
    <location>
        <begin position="152"/>
        <end position="172"/>
    </location>
</feature>
<protein>
    <submittedName>
        <fullName evidence="2">Uncharacterized protein</fullName>
    </submittedName>
</protein>
<organism evidence="2 3">
    <name type="scientific">Paractinoplanes deccanensis</name>
    <dbReference type="NCBI Taxonomy" id="113561"/>
    <lineage>
        <taxon>Bacteria</taxon>
        <taxon>Bacillati</taxon>
        <taxon>Actinomycetota</taxon>
        <taxon>Actinomycetes</taxon>
        <taxon>Micromonosporales</taxon>
        <taxon>Micromonosporaceae</taxon>
        <taxon>Paractinoplanes</taxon>
    </lineage>
</organism>